<keyword evidence="2" id="KW-1133">Transmembrane helix</keyword>
<feature type="transmembrane region" description="Helical" evidence="2">
    <location>
        <begin position="243"/>
        <end position="264"/>
    </location>
</feature>
<name>A0A0C9VQV3_9AGAM</name>
<keyword evidence="2" id="KW-0812">Transmembrane</keyword>
<dbReference type="Proteomes" id="UP000053820">
    <property type="component" value="Unassembled WGS sequence"/>
</dbReference>
<keyword evidence="2" id="KW-0472">Membrane</keyword>
<organism evidence="3 4">
    <name type="scientific">Hydnomerulius pinastri MD-312</name>
    <dbReference type="NCBI Taxonomy" id="994086"/>
    <lineage>
        <taxon>Eukaryota</taxon>
        <taxon>Fungi</taxon>
        <taxon>Dikarya</taxon>
        <taxon>Basidiomycota</taxon>
        <taxon>Agaricomycotina</taxon>
        <taxon>Agaricomycetes</taxon>
        <taxon>Agaricomycetidae</taxon>
        <taxon>Boletales</taxon>
        <taxon>Boletales incertae sedis</taxon>
        <taxon>Leucogyrophana</taxon>
    </lineage>
</organism>
<gene>
    <name evidence="3" type="ORF">HYDPIDRAFT_99320</name>
</gene>
<keyword evidence="4" id="KW-1185">Reference proteome</keyword>
<evidence type="ECO:0000256" key="2">
    <source>
        <dbReference type="SAM" id="Phobius"/>
    </source>
</evidence>
<accession>A0A0C9VQV3</accession>
<feature type="transmembrane region" description="Helical" evidence="2">
    <location>
        <begin position="162"/>
        <end position="191"/>
    </location>
</feature>
<sequence length="335" mass="36863">MSGAGPLWQNSFYIGNTFNAILYGAELVFYYKTMLLLSRARAVTRSRRAITFFMFFSTASLVLITIFLSTQAIFGEEMWIVNVNYPGGRTEYFADHVAVWYQTMGTAASIILQLMGDGLLIYRCFIVWSDFRVVIIPCLLWIATLVFGILECYFTGIPDGNFFAGLAADIGVVYYALAICLNVLVTSFICGRIITQGRRMDKHFGSEISNTYFSAAALVIESALPYTLSGVAFLISFGLNSEISILFLSFYVMFTCVSPQMLILRVACGRAWNRGTGTLEGSTLGFSGPDNEGSRDGVTIRQPPTTIQLRNMGKANVSSDGSEGKFSGRPDTVAD</sequence>
<feature type="region of interest" description="Disordered" evidence="1">
    <location>
        <begin position="283"/>
        <end position="335"/>
    </location>
</feature>
<feature type="transmembrane region" description="Helical" evidence="2">
    <location>
        <begin position="12"/>
        <end position="31"/>
    </location>
</feature>
<reference evidence="3 4" key="1">
    <citation type="submission" date="2014-04" db="EMBL/GenBank/DDBJ databases">
        <title>Evolutionary Origins and Diversification of the Mycorrhizal Mutualists.</title>
        <authorList>
            <consortium name="DOE Joint Genome Institute"/>
            <consortium name="Mycorrhizal Genomics Consortium"/>
            <person name="Kohler A."/>
            <person name="Kuo A."/>
            <person name="Nagy L.G."/>
            <person name="Floudas D."/>
            <person name="Copeland A."/>
            <person name="Barry K.W."/>
            <person name="Cichocki N."/>
            <person name="Veneault-Fourrey C."/>
            <person name="LaButti K."/>
            <person name="Lindquist E.A."/>
            <person name="Lipzen A."/>
            <person name="Lundell T."/>
            <person name="Morin E."/>
            <person name="Murat C."/>
            <person name="Riley R."/>
            <person name="Ohm R."/>
            <person name="Sun H."/>
            <person name="Tunlid A."/>
            <person name="Henrissat B."/>
            <person name="Grigoriev I.V."/>
            <person name="Hibbett D.S."/>
            <person name="Martin F."/>
        </authorList>
    </citation>
    <scope>NUCLEOTIDE SEQUENCE [LARGE SCALE GENOMIC DNA]</scope>
    <source>
        <strain evidence="3 4">MD-312</strain>
    </source>
</reference>
<evidence type="ECO:0000313" key="4">
    <source>
        <dbReference type="Proteomes" id="UP000053820"/>
    </source>
</evidence>
<protein>
    <recommendedName>
        <fullName evidence="5">Chitin synthase export chaperone</fullName>
    </recommendedName>
</protein>
<dbReference type="HOGENOM" id="CLU_044614_0_0_1"/>
<feature type="transmembrane region" description="Helical" evidence="2">
    <location>
        <begin position="134"/>
        <end position="156"/>
    </location>
</feature>
<evidence type="ECO:0000313" key="3">
    <source>
        <dbReference type="EMBL" id="KIJ60115.1"/>
    </source>
</evidence>
<dbReference type="AlphaFoldDB" id="A0A0C9VQV3"/>
<feature type="transmembrane region" description="Helical" evidence="2">
    <location>
        <begin position="99"/>
        <end position="122"/>
    </location>
</feature>
<dbReference type="OrthoDB" id="2796825at2759"/>
<feature type="transmembrane region" description="Helical" evidence="2">
    <location>
        <begin position="52"/>
        <end position="74"/>
    </location>
</feature>
<evidence type="ECO:0000256" key="1">
    <source>
        <dbReference type="SAM" id="MobiDB-lite"/>
    </source>
</evidence>
<proteinExistence type="predicted"/>
<evidence type="ECO:0008006" key="5">
    <source>
        <dbReference type="Google" id="ProtNLM"/>
    </source>
</evidence>
<dbReference type="EMBL" id="KN839876">
    <property type="protein sequence ID" value="KIJ60115.1"/>
    <property type="molecule type" value="Genomic_DNA"/>
</dbReference>
<feature type="transmembrane region" description="Helical" evidence="2">
    <location>
        <begin position="212"/>
        <end position="237"/>
    </location>
</feature>